<dbReference type="GO" id="GO:0007266">
    <property type="term" value="P:Rho protein signal transduction"/>
    <property type="evidence" value="ECO:0007669"/>
    <property type="project" value="TreeGrafter"/>
</dbReference>
<dbReference type="GO" id="GO:0051233">
    <property type="term" value="C:spindle midzone"/>
    <property type="evidence" value="ECO:0007669"/>
    <property type="project" value="TreeGrafter"/>
</dbReference>
<keyword evidence="13" id="KW-1185">Reference proteome</keyword>
<dbReference type="GO" id="GO:0005096">
    <property type="term" value="F:GTPase activator activity"/>
    <property type="evidence" value="ECO:0007669"/>
    <property type="project" value="UniProtKB-KW"/>
</dbReference>
<dbReference type="SUPFAM" id="SSF57889">
    <property type="entry name" value="Cysteine-rich domain"/>
    <property type="match status" value="1"/>
</dbReference>
<dbReference type="Proteomes" id="UP000326759">
    <property type="component" value="Unassembled WGS sequence"/>
</dbReference>
<keyword evidence="8" id="KW-0175">Coiled coil</keyword>
<dbReference type="GO" id="GO:0000281">
    <property type="term" value="P:mitotic cytokinesis"/>
    <property type="evidence" value="ECO:0007669"/>
    <property type="project" value="TreeGrafter"/>
</dbReference>
<feature type="domain" description="Phorbol-ester/DAG-type" evidence="10">
    <location>
        <begin position="319"/>
        <end position="368"/>
    </location>
</feature>
<evidence type="ECO:0000256" key="2">
    <source>
        <dbReference type="ARBA" id="ARBA00022473"/>
    </source>
</evidence>
<dbReference type="GO" id="GO:0097149">
    <property type="term" value="C:centralspindlin complex"/>
    <property type="evidence" value="ECO:0007669"/>
    <property type="project" value="TreeGrafter"/>
</dbReference>
<dbReference type="InterPro" id="IPR002219">
    <property type="entry name" value="PKC_DAG/PE"/>
</dbReference>
<gene>
    <name evidence="12" type="primary">Racgap1_1</name>
    <name evidence="12" type="ORF">Anas_04882</name>
</gene>
<dbReference type="PROSITE" id="PS00479">
    <property type="entry name" value="ZF_DAG_PE_1"/>
    <property type="match status" value="1"/>
</dbReference>
<feature type="domain" description="Rho-GAP" evidence="11">
    <location>
        <begin position="382"/>
        <end position="570"/>
    </location>
</feature>
<dbReference type="InterPro" id="IPR046349">
    <property type="entry name" value="C1-like_sf"/>
</dbReference>
<evidence type="ECO:0000256" key="7">
    <source>
        <dbReference type="ARBA" id="ARBA00022871"/>
    </source>
</evidence>
<feature type="region of interest" description="Disordered" evidence="9">
    <location>
        <begin position="577"/>
        <end position="613"/>
    </location>
</feature>
<dbReference type="InterPro" id="IPR008936">
    <property type="entry name" value="Rho_GTPase_activation_prot"/>
</dbReference>
<dbReference type="Pfam" id="PF00130">
    <property type="entry name" value="C1_1"/>
    <property type="match status" value="1"/>
</dbReference>
<dbReference type="FunFam" id="3.30.60.20:FF:000033">
    <property type="entry name" value="Rac GTPase-activating protein 1"/>
    <property type="match status" value="1"/>
</dbReference>
<keyword evidence="2" id="KW-0217">Developmental protein</keyword>
<dbReference type="SUPFAM" id="SSF48350">
    <property type="entry name" value="GTPase activation domain, GAP"/>
    <property type="match status" value="1"/>
</dbReference>
<dbReference type="GO" id="GO:0030154">
    <property type="term" value="P:cell differentiation"/>
    <property type="evidence" value="ECO:0007669"/>
    <property type="project" value="UniProtKB-KW"/>
</dbReference>
<protein>
    <submittedName>
        <fullName evidence="12">Rac GTPase-activating protein 1</fullName>
    </submittedName>
</protein>
<dbReference type="Gene3D" id="1.10.555.10">
    <property type="entry name" value="Rho GTPase activation protein"/>
    <property type="match status" value="1"/>
</dbReference>
<dbReference type="CDD" id="cd04382">
    <property type="entry name" value="RhoGAP_MgcRacGAP"/>
    <property type="match status" value="1"/>
</dbReference>
<organism evidence="12 13">
    <name type="scientific">Armadillidium nasatum</name>
    <dbReference type="NCBI Taxonomy" id="96803"/>
    <lineage>
        <taxon>Eukaryota</taxon>
        <taxon>Metazoa</taxon>
        <taxon>Ecdysozoa</taxon>
        <taxon>Arthropoda</taxon>
        <taxon>Crustacea</taxon>
        <taxon>Multicrustacea</taxon>
        <taxon>Malacostraca</taxon>
        <taxon>Eumalacostraca</taxon>
        <taxon>Peracarida</taxon>
        <taxon>Isopoda</taxon>
        <taxon>Oniscidea</taxon>
        <taxon>Crinocheta</taxon>
        <taxon>Armadillidiidae</taxon>
        <taxon>Armadillidium</taxon>
    </lineage>
</organism>
<sequence>MDDKHRPTALSELDDLFRRYQVLSDVSIEQKFLDFVELTQIYFAKYKGVCEELTRIQSELVQSKTENQNWQLKLKNARQMLDTEKKKRLLVERERNELEKQIALIKHMLNQGNINETKEKLEHLSSTINEGIYIHGSERNRLNVQDVLSPGNLSTINEDADTLGSIMSVSDLELTDGDELEVSKTRSGRSFNVTSSSKDDKNSSGNKRKSSPSKGNRSKCRKSNEDKENEGRVADDNATLERGAENHSKLDFAPSAPPLISRENIVKETFLSNIMKTPTSYGTPLALRHNTLCNTPTYQSPGGGSPMLRHHTSRVNGRQHSFATKMIYWSDSCQACEKRIKFGKPAYKCRDCRTTCHMECQNAVPLPCIPVANTPGNKNCASSIADFAPRIAPMVPAIIVHCTNEVENRGLSEIGVYRVPGAEREVKELRDQFIKGKGIPNLGSIDIYVICSAIKAFLRALKEPVIPCSQWRDFVAATEKTNQQAVEHLRKVILEMPQPNRDTLAWIVLHLQRVSESPECKMPATNLAKVFGPTLLGYSVPDPSPNIVVEETRTQQKVIELLLEISSDYWGTFVTGPEESAESRFASPEKRLNSGSRRIQPLREDTESSHDGF</sequence>
<dbReference type="EMBL" id="SEYY01004114">
    <property type="protein sequence ID" value="KAB7503948.1"/>
    <property type="molecule type" value="Genomic_DNA"/>
</dbReference>
<name>A0A5N5TCZ8_9CRUS</name>
<dbReference type="InterPro" id="IPR000198">
    <property type="entry name" value="RhoGAP_dom"/>
</dbReference>
<feature type="compositionally biased region" description="Basic and acidic residues" evidence="9">
    <location>
        <begin position="222"/>
        <end position="235"/>
    </location>
</feature>
<feature type="compositionally biased region" description="Basic residues" evidence="9">
    <location>
        <begin position="206"/>
        <end position="221"/>
    </location>
</feature>
<dbReference type="Pfam" id="PF00620">
    <property type="entry name" value="RhoGAP"/>
    <property type="match status" value="1"/>
</dbReference>
<evidence type="ECO:0000256" key="6">
    <source>
        <dbReference type="ARBA" id="ARBA00022833"/>
    </source>
</evidence>
<dbReference type="GO" id="GO:0005634">
    <property type="term" value="C:nucleus"/>
    <property type="evidence" value="ECO:0007669"/>
    <property type="project" value="TreeGrafter"/>
</dbReference>
<accession>A0A5N5TCZ8</accession>
<dbReference type="GO" id="GO:0007283">
    <property type="term" value="P:spermatogenesis"/>
    <property type="evidence" value="ECO:0007669"/>
    <property type="project" value="UniProtKB-KW"/>
</dbReference>
<dbReference type="Gene3D" id="3.30.60.20">
    <property type="match status" value="1"/>
</dbReference>
<comment type="caution">
    <text evidence="12">The sequence shown here is derived from an EMBL/GenBank/DDBJ whole genome shotgun (WGS) entry which is preliminary data.</text>
</comment>
<dbReference type="PROSITE" id="PS50081">
    <property type="entry name" value="ZF_DAG_PE_2"/>
    <property type="match status" value="1"/>
</dbReference>
<dbReference type="SMART" id="SM00324">
    <property type="entry name" value="RhoGAP"/>
    <property type="match status" value="1"/>
</dbReference>
<evidence type="ECO:0000256" key="4">
    <source>
        <dbReference type="ARBA" id="ARBA00022771"/>
    </source>
</evidence>
<evidence type="ECO:0000256" key="1">
    <source>
        <dbReference type="ARBA" id="ARBA00022468"/>
    </source>
</evidence>
<dbReference type="AlphaFoldDB" id="A0A5N5TCZ8"/>
<dbReference type="GO" id="GO:0030496">
    <property type="term" value="C:midbody"/>
    <property type="evidence" value="ECO:0007669"/>
    <property type="project" value="TreeGrafter"/>
</dbReference>
<dbReference type="GO" id="GO:0032154">
    <property type="term" value="C:cleavage furrow"/>
    <property type="evidence" value="ECO:0007669"/>
    <property type="project" value="TreeGrafter"/>
</dbReference>
<evidence type="ECO:0000256" key="5">
    <source>
        <dbReference type="ARBA" id="ARBA00022782"/>
    </source>
</evidence>
<keyword evidence="3" id="KW-0479">Metal-binding</keyword>
<feature type="region of interest" description="Disordered" evidence="9">
    <location>
        <begin position="177"/>
        <end position="256"/>
    </location>
</feature>
<keyword evidence="6" id="KW-0862">Zinc</keyword>
<feature type="coiled-coil region" evidence="8">
    <location>
        <begin position="60"/>
        <end position="111"/>
    </location>
</feature>
<evidence type="ECO:0000313" key="13">
    <source>
        <dbReference type="Proteomes" id="UP000326759"/>
    </source>
</evidence>
<evidence type="ECO:0000256" key="3">
    <source>
        <dbReference type="ARBA" id="ARBA00022723"/>
    </source>
</evidence>
<dbReference type="CDD" id="cd20821">
    <property type="entry name" value="C1_MgcRacGAP"/>
    <property type="match status" value="1"/>
</dbReference>
<evidence type="ECO:0000256" key="9">
    <source>
        <dbReference type="SAM" id="MobiDB-lite"/>
    </source>
</evidence>
<reference evidence="12 13" key="1">
    <citation type="journal article" date="2019" name="PLoS Biol.">
        <title>Sex chromosomes control vertical transmission of feminizing Wolbachia symbionts in an isopod.</title>
        <authorList>
            <person name="Becking T."/>
            <person name="Chebbi M.A."/>
            <person name="Giraud I."/>
            <person name="Moumen B."/>
            <person name="Laverre T."/>
            <person name="Caubet Y."/>
            <person name="Peccoud J."/>
            <person name="Gilbert C."/>
            <person name="Cordaux R."/>
        </authorList>
    </citation>
    <scope>NUCLEOTIDE SEQUENCE [LARGE SCALE GENOMIC DNA]</scope>
    <source>
        <strain evidence="12">ANa2</strain>
        <tissue evidence="12">Whole body excluding digestive tract and cuticle</tissue>
    </source>
</reference>
<dbReference type="PANTHER" id="PTHR46199:SF3">
    <property type="entry name" value="RAC GTPASE-ACTIVATING PROTEIN 1"/>
    <property type="match status" value="1"/>
</dbReference>
<keyword evidence="1" id="KW-0343">GTPase activation</keyword>
<keyword evidence="4" id="KW-0863">Zinc-finger</keyword>
<dbReference type="PANTHER" id="PTHR46199">
    <property type="entry name" value="RAC GTPASE-ACTIVATING PROTEIN 1"/>
    <property type="match status" value="1"/>
</dbReference>
<evidence type="ECO:0000259" key="11">
    <source>
        <dbReference type="PROSITE" id="PS50238"/>
    </source>
</evidence>
<dbReference type="SMART" id="SM00109">
    <property type="entry name" value="C1"/>
    <property type="match status" value="1"/>
</dbReference>
<evidence type="ECO:0000259" key="10">
    <source>
        <dbReference type="PROSITE" id="PS50081"/>
    </source>
</evidence>
<keyword evidence="5" id="KW-0221">Differentiation</keyword>
<dbReference type="PROSITE" id="PS50238">
    <property type="entry name" value="RHOGAP"/>
    <property type="match status" value="1"/>
</dbReference>
<dbReference type="OrthoDB" id="2218807at2759"/>
<dbReference type="GO" id="GO:0051256">
    <property type="term" value="P:mitotic spindle midzone assembly"/>
    <property type="evidence" value="ECO:0007669"/>
    <property type="project" value="TreeGrafter"/>
</dbReference>
<evidence type="ECO:0000313" key="12">
    <source>
        <dbReference type="EMBL" id="KAB7503948.1"/>
    </source>
</evidence>
<evidence type="ECO:0000256" key="8">
    <source>
        <dbReference type="SAM" id="Coils"/>
    </source>
</evidence>
<proteinExistence type="predicted"/>
<keyword evidence="7" id="KW-0744">Spermatogenesis</keyword>
<feature type="compositionally biased region" description="Basic and acidic residues" evidence="9">
    <location>
        <begin position="601"/>
        <end position="613"/>
    </location>
</feature>
<dbReference type="GO" id="GO:0008270">
    <property type="term" value="F:zinc ion binding"/>
    <property type="evidence" value="ECO:0007669"/>
    <property type="project" value="UniProtKB-KW"/>
</dbReference>